<evidence type="ECO:0000256" key="1">
    <source>
        <dbReference type="ARBA" id="ARBA00006890"/>
    </source>
</evidence>
<dbReference type="GO" id="GO:0003983">
    <property type="term" value="F:UTP:glucose-1-phosphate uridylyltransferase activity"/>
    <property type="evidence" value="ECO:0007669"/>
    <property type="project" value="UniProtKB-EC"/>
</dbReference>
<proteinExistence type="inferred from homology"/>
<dbReference type="EMBL" id="DRTT01000130">
    <property type="protein sequence ID" value="HHF98760.1"/>
    <property type="molecule type" value="Genomic_DNA"/>
</dbReference>
<dbReference type="CDD" id="cd02541">
    <property type="entry name" value="UGPase_prokaryotic"/>
    <property type="match status" value="1"/>
</dbReference>
<evidence type="ECO:0000256" key="4">
    <source>
        <dbReference type="ARBA" id="ARBA00022695"/>
    </source>
</evidence>
<keyword evidence="4 6" id="KW-0548">Nucleotidyltransferase</keyword>
<dbReference type="GO" id="GO:0006011">
    <property type="term" value="P:UDP-alpha-D-glucose metabolic process"/>
    <property type="evidence" value="ECO:0007669"/>
    <property type="project" value="InterPro"/>
</dbReference>
<evidence type="ECO:0000256" key="5">
    <source>
        <dbReference type="ARBA" id="ARBA00048128"/>
    </source>
</evidence>
<evidence type="ECO:0000259" key="7">
    <source>
        <dbReference type="Pfam" id="PF00483"/>
    </source>
</evidence>
<feature type="domain" description="Nucleotidyl transferase" evidence="7">
    <location>
        <begin position="6"/>
        <end position="267"/>
    </location>
</feature>
<dbReference type="EC" id="2.7.7.9" evidence="2 6"/>
<accession>A0A7V5LZN1</accession>
<comment type="caution">
    <text evidence="8">The sequence shown here is derived from an EMBL/GenBank/DDBJ whole genome shotgun (WGS) entry which is preliminary data.</text>
</comment>
<dbReference type="PANTHER" id="PTHR43197:SF1">
    <property type="entry name" value="UTP--GLUCOSE-1-PHOSPHATE URIDYLYLTRANSFERASE"/>
    <property type="match status" value="1"/>
</dbReference>
<dbReference type="Pfam" id="PF00483">
    <property type="entry name" value="NTP_transferase"/>
    <property type="match status" value="1"/>
</dbReference>
<protein>
    <recommendedName>
        <fullName evidence="2 6">UTP--glucose-1-phosphate uridylyltransferase</fullName>
        <ecNumber evidence="2 6">2.7.7.9</ecNumber>
    </recommendedName>
    <alternativeName>
        <fullName evidence="6">UDP-glucose pyrophosphorylase</fullName>
    </alternativeName>
</protein>
<evidence type="ECO:0000313" key="8">
    <source>
        <dbReference type="EMBL" id="HHF98760.1"/>
    </source>
</evidence>
<dbReference type="InterPro" id="IPR005771">
    <property type="entry name" value="GalU_uridylyltTrfase_bac/arc"/>
</dbReference>
<name>A0A7V5LZN1_UNCAE</name>
<comment type="catalytic activity">
    <reaction evidence="5 6">
        <text>alpha-D-glucose 1-phosphate + UTP + H(+) = UDP-alpha-D-glucose + diphosphate</text>
        <dbReference type="Rhea" id="RHEA:19889"/>
        <dbReference type="ChEBI" id="CHEBI:15378"/>
        <dbReference type="ChEBI" id="CHEBI:33019"/>
        <dbReference type="ChEBI" id="CHEBI:46398"/>
        <dbReference type="ChEBI" id="CHEBI:58601"/>
        <dbReference type="ChEBI" id="CHEBI:58885"/>
        <dbReference type="EC" id="2.7.7.9"/>
    </reaction>
</comment>
<organism evidence="8">
    <name type="scientific">Aerophobetes bacterium</name>
    <dbReference type="NCBI Taxonomy" id="2030807"/>
    <lineage>
        <taxon>Bacteria</taxon>
        <taxon>Candidatus Aerophobota</taxon>
    </lineage>
</organism>
<evidence type="ECO:0000256" key="6">
    <source>
        <dbReference type="RuleBase" id="RU361259"/>
    </source>
</evidence>
<keyword evidence="3 6" id="KW-0808">Transferase</keyword>
<comment type="similarity">
    <text evidence="1 6">Belongs to the UDPGP type 2 family.</text>
</comment>
<reference evidence="8" key="1">
    <citation type="journal article" date="2020" name="mSystems">
        <title>Genome- and Community-Level Interaction Insights into Carbon Utilization and Element Cycling Functions of Hydrothermarchaeota in Hydrothermal Sediment.</title>
        <authorList>
            <person name="Zhou Z."/>
            <person name="Liu Y."/>
            <person name="Xu W."/>
            <person name="Pan J."/>
            <person name="Luo Z.H."/>
            <person name="Li M."/>
        </authorList>
    </citation>
    <scope>NUCLEOTIDE SEQUENCE [LARGE SCALE GENOMIC DNA]</scope>
    <source>
        <strain evidence="8">HyVt-92</strain>
    </source>
</reference>
<dbReference type="SUPFAM" id="SSF53448">
    <property type="entry name" value="Nucleotide-diphospho-sugar transferases"/>
    <property type="match status" value="1"/>
</dbReference>
<dbReference type="InterPro" id="IPR005835">
    <property type="entry name" value="NTP_transferase_dom"/>
</dbReference>
<sequence length="296" mass="33365">MKKVKKAVIPVAGFGTRFLPATKSQPKEMLPIVDRPVIHYVVEEAVSSGIETVILVTTQNKRAIEDYFDSNPELEEHLRKAGKIELLEKIRKISDMADFVYIRQKGPYGNGTPVLNAEHVVGNEPFAVLWGDDIMESKVPRLKQLIEVYEKYENPVLTAYPVDDEGTRRYGIIDGEKIEERVLKVRSILEKPGPEKAPSRIASLGGYILTPDIFGALKKTPPGKDNEVWLVDGIFNLAKKRPIYACLVEGRYYDVGSKAGWLKANISYALKNEGTVKEIKSYIKKLVEEGFEERQD</sequence>
<gene>
    <name evidence="8" type="primary">galU</name>
    <name evidence="8" type="ORF">ENL39_04670</name>
</gene>
<dbReference type="NCBIfam" id="TIGR01099">
    <property type="entry name" value="galU"/>
    <property type="match status" value="1"/>
</dbReference>
<dbReference type="InterPro" id="IPR029044">
    <property type="entry name" value="Nucleotide-diphossugar_trans"/>
</dbReference>
<evidence type="ECO:0000256" key="3">
    <source>
        <dbReference type="ARBA" id="ARBA00022679"/>
    </source>
</evidence>
<dbReference type="AlphaFoldDB" id="A0A7V5LZN1"/>
<dbReference type="PANTHER" id="PTHR43197">
    <property type="entry name" value="UTP--GLUCOSE-1-PHOSPHATE URIDYLYLTRANSFERASE"/>
    <property type="match status" value="1"/>
</dbReference>
<dbReference type="Proteomes" id="UP000886070">
    <property type="component" value="Unassembled WGS sequence"/>
</dbReference>
<dbReference type="Gene3D" id="3.90.550.10">
    <property type="entry name" value="Spore Coat Polysaccharide Biosynthesis Protein SpsA, Chain A"/>
    <property type="match status" value="1"/>
</dbReference>
<evidence type="ECO:0000256" key="2">
    <source>
        <dbReference type="ARBA" id="ARBA00012415"/>
    </source>
</evidence>